<gene>
    <name evidence="2" type="ORF">Taro_054576</name>
</gene>
<dbReference type="AlphaFoldDB" id="A0A843XP34"/>
<sequence length="126" mass="13566">MASLPFLNAHDISLSLSLSLSSPTVKEEVEAEDNEGWNDPPPAFFSCSTTGQAEDSFSASSSSVGELGSAHLRPIEFSSCVLLLWLQKGSGMRRWSFVPGGSKVGDGFQEAKLSVRMSDYHGFISF</sequence>
<dbReference type="EMBL" id="NMUH01011172">
    <property type="protein sequence ID" value="MQM21534.1"/>
    <property type="molecule type" value="Genomic_DNA"/>
</dbReference>
<keyword evidence="3" id="KW-1185">Reference proteome</keyword>
<accession>A0A843XP34</accession>
<evidence type="ECO:0000313" key="3">
    <source>
        <dbReference type="Proteomes" id="UP000652761"/>
    </source>
</evidence>
<evidence type="ECO:0000256" key="1">
    <source>
        <dbReference type="SAM" id="MobiDB-lite"/>
    </source>
</evidence>
<reference evidence="2" key="1">
    <citation type="submission" date="2017-07" db="EMBL/GenBank/DDBJ databases">
        <title>Taro Niue Genome Assembly and Annotation.</title>
        <authorList>
            <person name="Atibalentja N."/>
            <person name="Keating K."/>
            <person name="Fields C.J."/>
        </authorList>
    </citation>
    <scope>NUCLEOTIDE SEQUENCE</scope>
    <source>
        <strain evidence="2">Niue_2</strain>
        <tissue evidence="2">Leaf</tissue>
    </source>
</reference>
<name>A0A843XP34_COLES</name>
<evidence type="ECO:0000313" key="2">
    <source>
        <dbReference type="EMBL" id="MQM21534.1"/>
    </source>
</evidence>
<organism evidence="2 3">
    <name type="scientific">Colocasia esculenta</name>
    <name type="common">Wild taro</name>
    <name type="synonym">Arum esculentum</name>
    <dbReference type="NCBI Taxonomy" id="4460"/>
    <lineage>
        <taxon>Eukaryota</taxon>
        <taxon>Viridiplantae</taxon>
        <taxon>Streptophyta</taxon>
        <taxon>Embryophyta</taxon>
        <taxon>Tracheophyta</taxon>
        <taxon>Spermatophyta</taxon>
        <taxon>Magnoliopsida</taxon>
        <taxon>Liliopsida</taxon>
        <taxon>Araceae</taxon>
        <taxon>Aroideae</taxon>
        <taxon>Colocasieae</taxon>
        <taxon>Colocasia</taxon>
    </lineage>
</organism>
<protein>
    <submittedName>
        <fullName evidence="2">Uncharacterized protein</fullName>
    </submittedName>
</protein>
<feature type="region of interest" description="Disordered" evidence="1">
    <location>
        <begin position="20"/>
        <end position="42"/>
    </location>
</feature>
<dbReference type="Proteomes" id="UP000652761">
    <property type="component" value="Unassembled WGS sequence"/>
</dbReference>
<comment type="caution">
    <text evidence="2">The sequence shown here is derived from an EMBL/GenBank/DDBJ whole genome shotgun (WGS) entry which is preliminary data.</text>
</comment>
<proteinExistence type="predicted"/>